<feature type="transmembrane region" description="Helical" evidence="1">
    <location>
        <begin position="174"/>
        <end position="194"/>
    </location>
</feature>
<feature type="transmembrane region" description="Helical" evidence="1">
    <location>
        <begin position="12"/>
        <end position="32"/>
    </location>
</feature>
<feature type="transmembrane region" description="Helical" evidence="1">
    <location>
        <begin position="550"/>
        <end position="573"/>
    </location>
</feature>
<evidence type="ECO:0000313" key="3">
    <source>
        <dbReference type="Proteomes" id="UP000649345"/>
    </source>
</evidence>
<feature type="transmembrane region" description="Helical" evidence="1">
    <location>
        <begin position="517"/>
        <end position="538"/>
    </location>
</feature>
<feature type="transmembrane region" description="Helical" evidence="1">
    <location>
        <begin position="424"/>
        <end position="448"/>
    </location>
</feature>
<feature type="transmembrane region" description="Helical" evidence="1">
    <location>
        <begin position="468"/>
        <end position="485"/>
    </location>
</feature>
<protein>
    <submittedName>
        <fullName evidence="2">Uncharacterized protein</fullName>
    </submittedName>
</protein>
<keyword evidence="3" id="KW-1185">Reference proteome</keyword>
<feature type="transmembrane region" description="Helical" evidence="1">
    <location>
        <begin position="364"/>
        <end position="384"/>
    </location>
</feature>
<sequence>MSKWKKWKTAFWMIPVLAGCLAVFLEFFVFNIRHWESYLWRTEHTLLEERLMGEGLEPLGDNLYRITAEEGEETASIEILNINQKLYNLHIRMTVENPASAEEDAVLVQVKINDEANEKYFRLTERAIVRGVEKSEYMRVHLSGTTTEAMILIHGTKGQVIRIEDISGNVPVPFSFSAGRLAAVFGLLLAAYLLRPMSGIHKKKYVDCGWKGYALVAVILCLEFAAAAVVQNQNLPAVSRDREEQETRQYQMLAHSLAEGHPWLDVEPEEWLKSMPDPYDYRARSMQMETEGGSYLWDTAYYEGKYYVYFGIVPELVFFLPYYLVTGQDLSTLPVVWFTGCLFMAGVFILLGEIIKKWYRGTPFSVYLLLGLLIANGSGVWMFFRNPVFYDVPILLGLAFAVWGLAFWLKALSGERCNRVRMGLGSFLIALVAGCRPQLVLVSALAIPLFGRAFREKKVLQEKRLPDLAAFFLPVVLVAAGLMYYNQIRFGSVTDFGAAYNLTIQNMTKREFKLGRIIPGYFTMLFQPPVITGLFPYFEQVDVKSQFYGQAIVESGFGGIMALNLILWISLIPRQFKKYIGQKDAYCWAWLLLLLGLLLACVDLQIGGLIPRYTVDFTWLFFLAAVPAICGIAHSTAGTAAWNRVYGAFLLLFAQSMVYHFLTIFTDVYEKMQQMNPRWFYGAEHLLEFWL</sequence>
<dbReference type="EMBL" id="JACOOR010000009">
    <property type="protein sequence ID" value="MBC5660938.1"/>
    <property type="molecule type" value="Genomic_DNA"/>
</dbReference>
<feature type="transmembrane region" description="Helical" evidence="1">
    <location>
        <begin position="306"/>
        <end position="325"/>
    </location>
</feature>
<keyword evidence="1" id="KW-1133">Transmembrane helix</keyword>
<dbReference type="AlphaFoldDB" id="A0A923RN33"/>
<evidence type="ECO:0000313" key="2">
    <source>
        <dbReference type="EMBL" id="MBC5660938.1"/>
    </source>
</evidence>
<dbReference type="RefSeq" id="WP_186873882.1">
    <property type="nucleotide sequence ID" value="NZ_JACOOR010000009.1"/>
</dbReference>
<comment type="caution">
    <text evidence="2">The sequence shown here is derived from an EMBL/GenBank/DDBJ whole genome shotgun (WGS) entry which is preliminary data.</text>
</comment>
<organism evidence="2 3">
    <name type="scientific">Anaerosacchariphilus hominis</name>
    <dbReference type="NCBI Taxonomy" id="2763017"/>
    <lineage>
        <taxon>Bacteria</taxon>
        <taxon>Bacillati</taxon>
        <taxon>Bacillota</taxon>
        <taxon>Clostridia</taxon>
        <taxon>Lachnospirales</taxon>
        <taxon>Lachnospiraceae</taxon>
        <taxon>Anaerosacchariphilus</taxon>
    </lineage>
</organism>
<proteinExistence type="predicted"/>
<evidence type="ECO:0000256" key="1">
    <source>
        <dbReference type="SAM" id="Phobius"/>
    </source>
</evidence>
<feature type="transmembrane region" description="Helical" evidence="1">
    <location>
        <begin position="645"/>
        <end position="665"/>
    </location>
</feature>
<reference evidence="2" key="1">
    <citation type="submission" date="2020-08" db="EMBL/GenBank/DDBJ databases">
        <title>Genome public.</title>
        <authorList>
            <person name="Liu C."/>
            <person name="Sun Q."/>
        </authorList>
    </citation>
    <scope>NUCLEOTIDE SEQUENCE</scope>
    <source>
        <strain evidence="2">NSJ-68</strain>
    </source>
</reference>
<feature type="transmembrane region" description="Helical" evidence="1">
    <location>
        <begin position="331"/>
        <end position="352"/>
    </location>
</feature>
<feature type="transmembrane region" description="Helical" evidence="1">
    <location>
        <begin position="613"/>
        <end position="633"/>
    </location>
</feature>
<dbReference type="Proteomes" id="UP000649345">
    <property type="component" value="Unassembled WGS sequence"/>
</dbReference>
<feature type="transmembrane region" description="Helical" evidence="1">
    <location>
        <begin position="390"/>
        <end position="412"/>
    </location>
</feature>
<keyword evidence="1" id="KW-0472">Membrane</keyword>
<accession>A0A923RN33</accession>
<gene>
    <name evidence="2" type="ORF">H8S44_14340</name>
</gene>
<dbReference type="PROSITE" id="PS51257">
    <property type="entry name" value="PROKAR_LIPOPROTEIN"/>
    <property type="match status" value="1"/>
</dbReference>
<name>A0A923RN33_9FIRM</name>
<keyword evidence="1" id="KW-0812">Transmembrane</keyword>
<feature type="transmembrane region" description="Helical" evidence="1">
    <location>
        <begin position="585"/>
        <end position="607"/>
    </location>
</feature>